<dbReference type="NCBIfam" id="TIGR00254">
    <property type="entry name" value="GGDEF"/>
    <property type="match status" value="1"/>
</dbReference>
<dbReference type="Proteomes" id="UP001215231">
    <property type="component" value="Chromosome"/>
</dbReference>
<keyword evidence="3" id="KW-0812">Transmembrane</keyword>
<proteinExistence type="predicted"/>
<feature type="domain" description="GGDEF" evidence="4">
    <location>
        <begin position="377"/>
        <end position="518"/>
    </location>
</feature>
<keyword evidence="6" id="KW-1185">Reference proteome</keyword>
<dbReference type="Gene3D" id="3.30.70.270">
    <property type="match status" value="1"/>
</dbReference>
<dbReference type="RefSeq" id="WP_274054642.1">
    <property type="nucleotide sequence ID" value="NZ_CP059693.1"/>
</dbReference>
<gene>
    <name evidence="5" type="ORF">H3N35_12355</name>
</gene>
<dbReference type="InterPro" id="IPR000160">
    <property type="entry name" value="GGDEF_dom"/>
</dbReference>
<dbReference type="InterPro" id="IPR029787">
    <property type="entry name" value="Nucleotide_cyclase"/>
</dbReference>
<feature type="transmembrane region" description="Helical" evidence="3">
    <location>
        <begin position="268"/>
        <end position="291"/>
    </location>
</feature>
<evidence type="ECO:0000313" key="6">
    <source>
        <dbReference type="Proteomes" id="UP001215231"/>
    </source>
</evidence>
<dbReference type="Pfam" id="PF05228">
    <property type="entry name" value="CHASE4"/>
    <property type="match status" value="1"/>
</dbReference>
<comment type="catalytic activity">
    <reaction evidence="2">
        <text>2 GTP = 3',3'-c-di-GMP + 2 diphosphate</text>
        <dbReference type="Rhea" id="RHEA:24898"/>
        <dbReference type="ChEBI" id="CHEBI:33019"/>
        <dbReference type="ChEBI" id="CHEBI:37565"/>
        <dbReference type="ChEBI" id="CHEBI:58805"/>
        <dbReference type="EC" id="2.7.7.65"/>
    </reaction>
</comment>
<keyword evidence="3" id="KW-0472">Membrane</keyword>
<dbReference type="PANTHER" id="PTHR45138">
    <property type="entry name" value="REGULATORY COMPONENTS OF SENSORY TRANSDUCTION SYSTEM"/>
    <property type="match status" value="1"/>
</dbReference>
<dbReference type="InterPro" id="IPR050469">
    <property type="entry name" value="Diguanylate_Cyclase"/>
</dbReference>
<dbReference type="SUPFAM" id="SSF55073">
    <property type="entry name" value="Nucleotide cyclase"/>
    <property type="match status" value="1"/>
</dbReference>
<dbReference type="EMBL" id="CP059693">
    <property type="protein sequence ID" value="WDE14128.1"/>
    <property type="molecule type" value="Genomic_DNA"/>
</dbReference>
<sequence>MKFRKIVLIFLFVFICVLTIALLGYRYFIEIPRFQATLSLLHDRQLAALKHEVSREITRNQAVNYDYAVWDSNYRFMQKPNAGFIAENYGDPGFITLAYDGVFYLDRDFKQVFSKSYDHLTGKSYSSDLFDFEKYPENKRVLPTQEYLGVPNRTGILSSQYGPVAFSATQIRYSDKSGDDIGALVFVHKLRESRFEAMSEKLNLDIRAKVLTAGEQYQGIAGLALPASSEDFSYQRQRLIRDMNAKPVMLLTIGHDRSITMELIDSHFIIVLSILLLLLVFGVVITNKLLVTRLEVVIERMKEMAISNKLKPLHVRFNIYELDKAAQRFNSLVEIVNKQKQLLEDLSLLDHLTKIANRRAFVGHIENQWLLMQRNRAPLAVIMCDIDHFKAFNDFYGHQKGDEALAQVARALQNCMHRADDLVARYGGEEFVVVISNTDVDGLRHNVEKIVNCIRRLEIPHPASDTQMYVTISVGAAIYTDFSQIPLAENYQQVLHRADLALYAAKAAGRDRGMLYQDLDNKNQQDRVILCQ</sequence>
<accession>A0ABY7VLH5</accession>
<dbReference type="PROSITE" id="PS50887">
    <property type="entry name" value="GGDEF"/>
    <property type="match status" value="1"/>
</dbReference>
<dbReference type="EC" id="2.7.7.65" evidence="1"/>
<dbReference type="PANTHER" id="PTHR45138:SF9">
    <property type="entry name" value="DIGUANYLATE CYCLASE DGCM-RELATED"/>
    <property type="match status" value="1"/>
</dbReference>
<organism evidence="5 6">
    <name type="scientific">Thalassomonas haliotis</name>
    <dbReference type="NCBI Taxonomy" id="485448"/>
    <lineage>
        <taxon>Bacteria</taxon>
        <taxon>Pseudomonadati</taxon>
        <taxon>Pseudomonadota</taxon>
        <taxon>Gammaproteobacteria</taxon>
        <taxon>Alteromonadales</taxon>
        <taxon>Colwelliaceae</taxon>
        <taxon>Thalassomonas</taxon>
    </lineage>
</organism>
<protein>
    <recommendedName>
        <fullName evidence="1">diguanylate cyclase</fullName>
        <ecNumber evidence="1">2.7.7.65</ecNumber>
    </recommendedName>
</protein>
<keyword evidence="3" id="KW-1133">Transmembrane helix</keyword>
<evidence type="ECO:0000313" key="5">
    <source>
        <dbReference type="EMBL" id="WDE14128.1"/>
    </source>
</evidence>
<dbReference type="InterPro" id="IPR043128">
    <property type="entry name" value="Rev_trsase/Diguanyl_cyclase"/>
</dbReference>
<dbReference type="InterPro" id="IPR007892">
    <property type="entry name" value="CHASE4"/>
</dbReference>
<dbReference type="SMART" id="SM00267">
    <property type="entry name" value="GGDEF"/>
    <property type="match status" value="1"/>
</dbReference>
<evidence type="ECO:0000256" key="2">
    <source>
        <dbReference type="ARBA" id="ARBA00034247"/>
    </source>
</evidence>
<dbReference type="CDD" id="cd01949">
    <property type="entry name" value="GGDEF"/>
    <property type="match status" value="1"/>
</dbReference>
<name>A0ABY7VLH5_9GAMM</name>
<evidence type="ECO:0000256" key="1">
    <source>
        <dbReference type="ARBA" id="ARBA00012528"/>
    </source>
</evidence>
<evidence type="ECO:0000256" key="3">
    <source>
        <dbReference type="SAM" id="Phobius"/>
    </source>
</evidence>
<reference evidence="5 6" key="1">
    <citation type="journal article" date="2022" name="Mar. Drugs">
        <title>Bioassay-Guided Fractionation Leads to the Detection of Cholic Acid Generated by the Rare Thalassomonas sp.</title>
        <authorList>
            <person name="Pheiffer F."/>
            <person name="Schneider Y.K."/>
            <person name="Hansen E.H."/>
            <person name="Andersen J.H."/>
            <person name="Isaksson J."/>
            <person name="Busche T."/>
            <person name="R C."/>
            <person name="Kalinowski J."/>
            <person name="Zyl L.V."/>
            <person name="Trindade M."/>
        </authorList>
    </citation>
    <scope>NUCLEOTIDE SEQUENCE [LARGE SCALE GENOMIC DNA]</scope>
    <source>
        <strain evidence="5 6">A5K-61T</strain>
    </source>
</reference>
<feature type="transmembrane region" description="Helical" evidence="3">
    <location>
        <begin position="7"/>
        <end position="28"/>
    </location>
</feature>
<evidence type="ECO:0000259" key="4">
    <source>
        <dbReference type="PROSITE" id="PS50887"/>
    </source>
</evidence>
<dbReference type="Pfam" id="PF00990">
    <property type="entry name" value="GGDEF"/>
    <property type="match status" value="1"/>
</dbReference>